<dbReference type="GO" id="GO:0050727">
    <property type="term" value="P:regulation of inflammatory response"/>
    <property type="evidence" value="ECO:0007669"/>
    <property type="project" value="TreeGrafter"/>
</dbReference>
<evidence type="ECO:0000256" key="4">
    <source>
        <dbReference type="ARBA" id="ARBA00022801"/>
    </source>
</evidence>
<dbReference type="PROSITE" id="PS01122">
    <property type="entry name" value="CASPASE_CYS"/>
    <property type="match status" value="1"/>
</dbReference>
<dbReference type="Gene3D" id="3.40.50.1460">
    <property type="match status" value="1"/>
</dbReference>
<comment type="similarity">
    <text evidence="1 8">Belongs to the peptidase C14A family.</text>
</comment>
<feature type="region of interest" description="Disordered" evidence="9">
    <location>
        <begin position="83"/>
        <end position="114"/>
    </location>
</feature>
<dbReference type="PRINTS" id="PR00376">
    <property type="entry name" value="IL1BCENZYME"/>
</dbReference>
<dbReference type="Ensembl" id="ENSRFET00010013684.1">
    <property type="protein sequence ID" value="ENSRFEP00010012509.1"/>
    <property type="gene ID" value="ENSRFEG00010008486.1"/>
</dbReference>
<dbReference type="PROSITE" id="PS50209">
    <property type="entry name" value="CARD"/>
    <property type="match status" value="1"/>
</dbReference>
<feature type="active site" evidence="7">
    <location>
        <position position="294"/>
    </location>
</feature>
<dbReference type="Proteomes" id="UP000472240">
    <property type="component" value="Chromosome 11"/>
</dbReference>
<evidence type="ECO:0008006" key="15">
    <source>
        <dbReference type="Google" id="ProtNLM"/>
    </source>
</evidence>
<dbReference type="PIRSF" id="PIRSF038001">
    <property type="entry name" value="Caspase_ICE"/>
    <property type="match status" value="1"/>
</dbReference>
<dbReference type="SMART" id="SM00115">
    <property type="entry name" value="CASc"/>
    <property type="match status" value="1"/>
</dbReference>
<dbReference type="PROSITE" id="PS01121">
    <property type="entry name" value="CASPASE_HIS"/>
    <property type="match status" value="1"/>
</dbReference>
<dbReference type="InterPro" id="IPR015917">
    <property type="entry name" value="Pept_C14A"/>
</dbReference>
<feature type="domain" description="CARD" evidence="12">
    <location>
        <begin position="1"/>
        <end position="76"/>
    </location>
</feature>
<evidence type="ECO:0000256" key="7">
    <source>
        <dbReference type="PIRSR" id="PIRSR038001-1"/>
    </source>
</evidence>
<dbReference type="PANTHER" id="PTHR47901:SF6">
    <property type="entry name" value="CASPASE-12"/>
    <property type="match status" value="1"/>
</dbReference>
<name>A0A671EGU2_RHIFE</name>
<reference evidence="13" key="4">
    <citation type="submission" date="2025-08" db="UniProtKB">
        <authorList>
            <consortium name="Ensembl"/>
        </authorList>
    </citation>
    <scope>IDENTIFICATION</scope>
</reference>
<reference evidence="13 14" key="2">
    <citation type="journal article" date="2018" name="Annu Rev Anim Biosci">
        <title>Bat Biology, Genomes, and the Bat1K Project: To Generate Chromosome-Level Genomes for All Living Bat Species.</title>
        <authorList>
            <person name="Teeling E.C."/>
            <person name="Vernes S.C."/>
            <person name="Davalos L.M."/>
            <person name="Ray D.A."/>
            <person name="Gilbert M.T.P."/>
            <person name="Myers E."/>
        </authorList>
    </citation>
    <scope>NUCLEOTIDE SEQUENCE</scope>
</reference>
<dbReference type="InterPro" id="IPR011600">
    <property type="entry name" value="Pept_C14_caspase"/>
</dbReference>
<protein>
    <recommendedName>
        <fullName evidence="15">Caspase 12 (gene/pseudogene)</fullName>
    </recommendedName>
</protein>
<evidence type="ECO:0000256" key="8">
    <source>
        <dbReference type="RuleBase" id="RU003971"/>
    </source>
</evidence>
<keyword evidence="2" id="KW-0597">Phosphoprotein</keyword>
<dbReference type="CDD" id="cd00032">
    <property type="entry name" value="CASc"/>
    <property type="match status" value="1"/>
</dbReference>
<dbReference type="AlphaFoldDB" id="A0A671EGU2"/>
<dbReference type="SUPFAM" id="SSF52129">
    <property type="entry name" value="Caspase-like"/>
    <property type="match status" value="1"/>
</dbReference>
<evidence type="ECO:0000256" key="6">
    <source>
        <dbReference type="ARBA" id="ARBA00023145"/>
    </source>
</evidence>
<dbReference type="InterPro" id="IPR029030">
    <property type="entry name" value="Caspase-like_dom_sf"/>
</dbReference>
<feature type="domain" description="Caspase family p20" evidence="11">
    <location>
        <begin position="170"/>
        <end position="298"/>
    </location>
</feature>
<dbReference type="InterPro" id="IPR002138">
    <property type="entry name" value="Pept_C14_p10"/>
</dbReference>
<dbReference type="PROSITE" id="PS50208">
    <property type="entry name" value="CASPASE_P20"/>
    <property type="match status" value="1"/>
</dbReference>
<proteinExistence type="inferred from homology"/>
<keyword evidence="6" id="KW-0865">Zymogen</keyword>
<dbReference type="PROSITE" id="PS50207">
    <property type="entry name" value="CASPASE_P10"/>
    <property type="match status" value="1"/>
</dbReference>
<organism evidence="13 14">
    <name type="scientific">Rhinolophus ferrumequinum</name>
    <name type="common">Greater horseshoe bat</name>
    <dbReference type="NCBI Taxonomy" id="59479"/>
    <lineage>
        <taxon>Eukaryota</taxon>
        <taxon>Metazoa</taxon>
        <taxon>Chordata</taxon>
        <taxon>Craniata</taxon>
        <taxon>Vertebrata</taxon>
        <taxon>Euteleostomi</taxon>
        <taxon>Mammalia</taxon>
        <taxon>Eutheria</taxon>
        <taxon>Laurasiatheria</taxon>
        <taxon>Chiroptera</taxon>
        <taxon>Yinpterochiroptera</taxon>
        <taxon>Rhinolophoidea</taxon>
        <taxon>Rhinolophidae</taxon>
        <taxon>Rhinolophinae</taxon>
        <taxon>Rhinolophus</taxon>
    </lineage>
</organism>
<dbReference type="InterPro" id="IPR001315">
    <property type="entry name" value="CARD"/>
</dbReference>
<dbReference type="GeneTree" id="ENSGT00940000162555"/>
<dbReference type="GO" id="GO:0097169">
    <property type="term" value="C:AIM2 inflammasome complex"/>
    <property type="evidence" value="ECO:0007669"/>
    <property type="project" value="TreeGrafter"/>
</dbReference>
<keyword evidence="5" id="KW-0788">Thiol protease</keyword>
<evidence type="ECO:0000256" key="9">
    <source>
        <dbReference type="SAM" id="MobiDB-lite"/>
    </source>
</evidence>
<feature type="compositionally biased region" description="Acidic residues" evidence="9">
    <location>
        <begin position="103"/>
        <end position="114"/>
    </location>
</feature>
<dbReference type="OMA" id="QSNICND"/>
<accession>A0A671EGU2</accession>
<dbReference type="GO" id="GO:0006508">
    <property type="term" value="P:proteolysis"/>
    <property type="evidence" value="ECO:0007669"/>
    <property type="project" value="UniProtKB-KW"/>
</dbReference>
<dbReference type="CDD" id="cd08325">
    <property type="entry name" value="CARD_CASP1-like"/>
    <property type="match status" value="1"/>
</dbReference>
<dbReference type="InterPro" id="IPR016129">
    <property type="entry name" value="Caspase_his_AS"/>
</dbReference>
<keyword evidence="3" id="KW-0645">Protease</keyword>
<evidence type="ECO:0000256" key="3">
    <source>
        <dbReference type="ARBA" id="ARBA00022670"/>
    </source>
</evidence>
<evidence type="ECO:0000259" key="10">
    <source>
        <dbReference type="PROSITE" id="PS50207"/>
    </source>
</evidence>
<dbReference type="Pfam" id="PF00619">
    <property type="entry name" value="CARD"/>
    <property type="match status" value="1"/>
</dbReference>
<dbReference type="InterPro" id="IPR033139">
    <property type="entry name" value="Caspase_cys_AS"/>
</dbReference>
<evidence type="ECO:0000256" key="1">
    <source>
        <dbReference type="ARBA" id="ARBA00010134"/>
    </source>
</evidence>
<reference evidence="14" key="3">
    <citation type="submission" date="2018-12" db="EMBL/GenBank/DDBJ databases">
        <title>G10K-VGP greater horseshoe bat female genome, primary haplotype.</title>
        <authorList>
            <person name="Teeling E."/>
            <person name="Myers G."/>
            <person name="Vernes S."/>
            <person name="Pippel M."/>
            <person name="Winkler S."/>
            <person name="Fedrigo O."/>
            <person name="Rhie A."/>
            <person name="Koren S."/>
            <person name="Phillippy A."/>
            <person name="Lewin H."/>
            <person name="Damas J."/>
            <person name="Howe K."/>
            <person name="Mountcastle J."/>
            <person name="Jarvis E.D."/>
        </authorList>
    </citation>
    <scope>NUCLEOTIDE SEQUENCE [LARGE SCALE GENOMIC DNA]</scope>
</reference>
<evidence type="ECO:0000259" key="12">
    <source>
        <dbReference type="PROSITE" id="PS50209"/>
    </source>
</evidence>
<feature type="domain" description="Caspase family p10" evidence="10">
    <location>
        <begin position="327"/>
        <end position="412"/>
    </location>
</feature>
<dbReference type="PANTHER" id="PTHR47901">
    <property type="entry name" value="CASPASE RECRUITMENT DOMAIN-CONTAINING PROTEIN 18"/>
    <property type="match status" value="1"/>
</dbReference>
<dbReference type="InParanoid" id="A0A671EGU2"/>
<evidence type="ECO:0000313" key="14">
    <source>
        <dbReference type="Proteomes" id="UP000472240"/>
    </source>
</evidence>
<evidence type="ECO:0000259" key="11">
    <source>
        <dbReference type="PROSITE" id="PS50208"/>
    </source>
</evidence>
<dbReference type="InterPro" id="IPR002398">
    <property type="entry name" value="Pept_C14"/>
</dbReference>
<feature type="active site" evidence="7">
    <location>
        <position position="246"/>
    </location>
</feature>
<reference evidence="13" key="5">
    <citation type="submission" date="2025-09" db="UniProtKB">
        <authorList>
            <consortium name="Ensembl"/>
        </authorList>
    </citation>
    <scope>IDENTIFICATION</scope>
</reference>
<keyword evidence="14" id="KW-1185">Reference proteome</keyword>
<dbReference type="GO" id="GO:0072559">
    <property type="term" value="C:NLRP3 inflammasome complex"/>
    <property type="evidence" value="ECO:0007669"/>
    <property type="project" value="TreeGrafter"/>
</dbReference>
<evidence type="ECO:0000313" key="13">
    <source>
        <dbReference type="Ensembl" id="ENSRFEP00010012509.1"/>
    </source>
</evidence>
<dbReference type="GO" id="GO:0072557">
    <property type="term" value="C:IPAF inflammasome complex"/>
    <property type="evidence" value="ECO:0007669"/>
    <property type="project" value="TreeGrafter"/>
</dbReference>
<dbReference type="Pfam" id="PF00656">
    <property type="entry name" value="Peptidase_C14"/>
    <property type="match status" value="1"/>
</dbReference>
<dbReference type="InterPro" id="IPR001309">
    <property type="entry name" value="Pept_C14_p20"/>
</dbReference>
<dbReference type="GO" id="GO:0042981">
    <property type="term" value="P:regulation of apoptotic process"/>
    <property type="evidence" value="ECO:0007669"/>
    <property type="project" value="InterPro"/>
</dbReference>
<dbReference type="GO" id="GO:0004197">
    <property type="term" value="F:cysteine-type endopeptidase activity"/>
    <property type="evidence" value="ECO:0007669"/>
    <property type="project" value="InterPro"/>
</dbReference>
<keyword evidence="4" id="KW-0378">Hydrolase</keyword>
<sequence length="414" mass="47340">MADKRPKEDPINKVKSMARNLVDSIFDDLMEKNVLNGEELKRLGDGVNLIVNGTENLVENLAEKSQMASKILMKRLFRQQLSLDSHSESENDESDNSESSSTESEDESEENIDEENAASAMALALSPSAPQEIQDSQPNHNLKLCSYDYFHRMKTTKKDEIYPVMEQNGRTRLALIICNKEFIHLSNRNASEVDLSGMQDLLEKLGYSVVVKVDLTAVEMEAVLWEFAARPEHRSSDSTILVFMSHGTLEGICGTKHQKTEPDILHDDTIFQIFNNRNCQSLRDKPKVIIMQACRGKGTGTAWVADTGGTSICRYDRTLQSYIWSDAVTKTHVEKDFIAFKSSTPHNISWRTDRYGSLFIHQLISHFKEYSWCYHLEEIFRKVQHSFENTEVLAQMPTIERVSMTRYFYLFPGI</sequence>
<dbReference type="FunFam" id="3.40.50.1460:FF:000007">
    <property type="entry name" value="Caspase-1"/>
    <property type="match status" value="1"/>
</dbReference>
<reference evidence="13 14" key="1">
    <citation type="journal article" date="2015" name="Annu Rev Anim Biosci">
        <title>The Genome 10K Project: a way forward.</title>
        <authorList>
            <person name="Koepfli K.P."/>
            <person name="Paten B."/>
            <person name="O'Brien S.J."/>
            <person name="Koepfli K.P."/>
            <person name="Paten B."/>
            <person name="Antunes A."/>
            <person name="Belov K."/>
            <person name="Bustamante C."/>
            <person name="Castoe T.A."/>
            <person name="Clawson H."/>
            <person name="Crawford A.J."/>
            <person name="Diekhans M."/>
            <person name="Distel D."/>
            <person name="Durbin R."/>
            <person name="Earl D."/>
            <person name="Fujita M.K."/>
            <person name="Gamble T."/>
            <person name="Georges A."/>
            <person name="Gemmell N."/>
            <person name="Gilbert M.T."/>
            <person name="Graves J.M."/>
            <person name="Green R.E."/>
            <person name="Hickey G."/>
            <person name="Jarvis E.D."/>
            <person name="Johnson W."/>
            <person name="Komissarov A."/>
            <person name="Korf I."/>
            <person name="Kuhn R."/>
            <person name="Larkin D.M."/>
            <person name="Lewin H."/>
            <person name="Lopez J.V."/>
            <person name="Ma J."/>
            <person name="Marques-Bonet T."/>
            <person name="Miller W."/>
            <person name="Murphy R."/>
            <person name="Pevzner P."/>
            <person name="Shapiro B."/>
            <person name="Steiner C."/>
            <person name="Tamazian G."/>
            <person name="Venkatesh B."/>
            <person name="Wang J."/>
            <person name="Wayne R."/>
            <person name="Wiley E."/>
            <person name="Yang H."/>
            <person name="Zhang G."/>
            <person name="Haussler D."/>
            <person name="Ryder O."/>
            <person name="O'Brien S.J."/>
        </authorList>
    </citation>
    <scope>NUCLEOTIDE SEQUENCE</scope>
</reference>
<evidence type="ECO:0000256" key="2">
    <source>
        <dbReference type="ARBA" id="ARBA00022553"/>
    </source>
</evidence>
<evidence type="ECO:0000256" key="5">
    <source>
        <dbReference type="ARBA" id="ARBA00022807"/>
    </source>
</evidence>